<reference evidence="6" key="1">
    <citation type="journal article" date="2014" name="Nat. Commun.">
        <title>The rainbow trout genome provides novel insights into evolution after whole-genome duplication in vertebrates.</title>
        <authorList>
            <person name="Berthelot C."/>
            <person name="Brunet F."/>
            <person name="Chalopin D."/>
            <person name="Juanchich A."/>
            <person name="Bernard M."/>
            <person name="Noel B."/>
            <person name="Bento P."/>
            <person name="Da Silva C."/>
            <person name="Labadie K."/>
            <person name="Alberti A."/>
            <person name="Aury J.M."/>
            <person name="Louis A."/>
            <person name="Dehais P."/>
            <person name="Bardou P."/>
            <person name="Montfort J."/>
            <person name="Klopp C."/>
            <person name="Cabau C."/>
            <person name="Gaspin C."/>
            <person name="Thorgaard G.H."/>
            <person name="Boussaha M."/>
            <person name="Quillet E."/>
            <person name="Guyomard R."/>
            <person name="Galiana D."/>
            <person name="Bobe J."/>
            <person name="Volff J.N."/>
            <person name="Genet C."/>
            <person name="Wincker P."/>
            <person name="Jaillon O."/>
            <person name="Roest Crollius H."/>
            <person name="Guiguen Y."/>
        </authorList>
    </citation>
    <scope>NUCLEOTIDE SEQUENCE [LARGE SCALE GENOMIC DNA]</scope>
</reference>
<dbReference type="PANTHER" id="PTHR43715:SF1">
    <property type="entry name" value="GDP-MANNOSE 4,6 DEHYDRATASE"/>
    <property type="match status" value="1"/>
</dbReference>
<accession>A0A060W2G6</accession>
<dbReference type="GO" id="GO:0042351">
    <property type="term" value="P:'de novo' GDP-L-fucose biosynthetic process"/>
    <property type="evidence" value="ECO:0007669"/>
    <property type="project" value="TreeGrafter"/>
</dbReference>
<comment type="pathway">
    <text evidence="1">Nucleotide-sugar biosynthesis; GDP-L-fucose biosynthesis via de novo pathway; GDP-L-fucose from GDP-alpha-D-mannose: step 1/2.</text>
</comment>
<dbReference type="PANTHER" id="PTHR43715">
    <property type="entry name" value="GDP-MANNOSE 4,6-DEHYDRATASE"/>
    <property type="match status" value="1"/>
</dbReference>
<gene>
    <name evidence="6" type="ORF">GSONMT00065319001</name>
</gene>
<keyword evidence="4" id="KW-0472">Membrane</keyword>
<evidence type="ECO:0000256" key="4">
    <source>
        <dbReference type="SAM" id="Phobius"/>
    </source>
</evidence>
<dbReference type="Proteomes" id="UP000193380">
    <property type="component" value="Unassembled WGS sequence"/>
</dbReference>
<feature type="domain" description="NAD(P)-binding" evidence="5">
    <location>
        <begin position="31"/>
        <end position="79"/>
    </location>
</feature>
<keyword evidence="4" id="KW-0812">Transmembrane</keyword>
<dbReference type="Gene3D" id="3.90.25.10">
    <property type="entry name" value="UDP-galactose 4-epimerase, domain 1"/>
    <property type="match status" value="1"/>
</dbReference>
<protein>
    <recommendedName>
        <fullName evidence="3">GDP-D-mannose dehydratase</fullName>
    </recommendedName>
</protein>
<reference evidence="6" key="2">
    <citation type="submission" date="2014-03" db="EMBL/GenBank/DDBJ databases">
        <authorList>
            <person name="Genoscope - CEA"/>
        </authorList>
    </citation>
    <scope>NUCLEOTIDE SEQUENCE</scope>
</reference>
<evidence type="ECO:0000259" key="5">
    <source>
        <dbReference type="Pfam" id="PF16363"/>
    </source>
</evidence>
<dbReference type="EMBL" id="FR904382">
    <property type="protein sequence ID" value="CDQ61488.1"/>
    <property type="molecule type" value="Genomic_DNA"/>
</dbReference>
<dbReference type="GO" id="GO:0008446">
    <property type="term" value="F:GDP-mannose 4,6-dehydratase activity"/>
    <property type="evidence" value="ECO:0007669"/>
    <property type="project" value="InterPro"/>
</dbReference>
<dbReference type="STRING" id="8022.A0A060W2G6"/>
<evidence type="ECO:0000313" key="6">
    <source>
        <dbReference type="EMBL" id="CDQ61488.1"/>
    </source>
</evidence>
<evidence type="ECO:0000256" key="3">
    <source>
        <dbReference type="ARBA" id="ARBA00031085"/>
    </source>
</evidence>
<dbReference type="PaxDb" id="8022-A0A060W2G6"/>
<dbReference type="AlphaFoldDB" id="A0A060W2G6"/>
<feature type="transmembrane region" description="Helical" evidence="4">
    <location>
        <begin position="12"/>
        <end position="35"/>
    </location>
</feature>
<organism evidence="6 7">
    <name type="scientific">Oncorhynchus mykiss</name>
    <name type="common">Rainbow trout</name>
    <name type="synonym">Salmo gairdneri</name>
    <dbReference type="NCBI Taxonomy" id="8022"/>
    <lineage>
        <taxon>Eukaryota</taxon>
        <taxon>Metazoa</taxon>
        <taxon>Chordata</taxon>
        <taxon>Craniata</taxon>
        <taxon>Vertebrata</taxon>
        <taxon>Euteleostomi</taxon>
        <taxon>Actinopterygii</taxon>
        <taxon>Neopterygii</taxon>
        <taxon>Teleostei</taxon>
        <taxon>Protacanthopterygii</taxon>
        <taxon>Salmoniformes</taxon>
        <taxon>Salmonidae</taxon>
        <taxon>Salmoninae</taxon>
        <taxon>Oncorhynchus</taxon>
    </lineage>
</organism>
<dbReference type="Pfam" id="PF16363">
    <property type="entry name" value="GDP_Man_Dehyd"/>
    <property type="match status" value="1"/>
</dbReference>
<evidence type="ECO:0000256" key="2">
    <source>
        <dbReference type="ARBA" id="ARBA00023239"/>
    </source>
</evidence>
<keyword evidence="2" id="KW-0456">Lyase</keyword>
<name>A0A060W2G6_ONCMY</name>
<sequence>MFPWSGHYLTNIHYHLSVCLCLSLLSLFFPGVNYVTRKISRSVAKVHLGQLESISLGNLHSKRDWDHAKDYAEVRLDIYTHCTLTHTLTIISTQHCGVNVFPDHLRLKYVICMKPLNSLPKRKREREKTRL</sequence>
<dbReference type="InterPro" id="IPR006368">
    <property type="entry name" value="GDP_Man_deHydtase"/>
</dbReference>
<keyword evidence="4" id="KW-1133">Transmembrane helix</keyword>
<dbReference type="InterPro" id="IPR016040">
    <property type="entry name" value="NAD(P)-bd_dom"/>
</dbReference>
<evidence type="ECO:0000256" key="1">
    <source>
        <dbReference type="ARBA" id="ARBA00004912"/>
    </source>
</evidence>
<evidence type="ECO:0000313" key="7">
    <source>
        <dbReference type="Proteomes" id="UP000193380"/>
    </source>
</evidence>
<proteinExistence type="predicted"/>